<evidence type="ECO:0000259" key="1">
    <source>
        <dbReference type="Pfam" id="PF22422"/>
    </source>
</evidence>
<dbReference type="InterPro" id="IPR054491">
    <property type="entry name" value="MGH1-like_GH"/>
</dbReference>
<dbReference type="GO" id="GO:0005975">
    <property type="term" value="P:carbohydrate metabolic process"/>
    <property type="evidence" value="ECO:0007669"/>
    <property type="project" value="InterPro"/>
</dbReference>
<dbReference type="Proteomes" id="UP000072189">
    <property type="component" value="Unassembled WGS sequence"/>
</dbReference>
<evidence type="ECO:0000313" key="2">
    <source>
        <dbReference type="EMBL" id="KTS08854.1"/>
    </source>
</evidence>
<feature type="domain" description="Mannosylglycerate hydrolase MGH1-like glycoside hydrolase" evidence="1">
    <location>
        <begin position="251"/>
        <end position="554"/>
    </location>
</feature>
<protein>
    <submittedName>
        <fullName evidence="2">Glycogen debranching protein</fullName>
    </submittedName>
</protein>
<organism evidence="2 3">
    <name type="scientific">Microbacterium testaceum</name>
    <name type="common">Aureobacterium testaceum</name>
    <name type="synonym">Brevibacterium testaceum</name>
    <dbReference type="NCBI Taxonomy" id="2033"/>
    <lineage>
        <taxon>Bacteria</taxon>
        <taxon>Bacillati</taxon>
        <taxon>Actinomycetota</taxon>
        <taxon>Actinomycetes</taxon>
        <taxon>Micrococcales</taxon>
        <taxon>Microbacteriaceae</taxon>
        <taxon>Microbacterium</taxon>
    </lineage>
</organism>
<reference evidence="2 3" key="1">
    <citation type="journal article" date="2016" name="Front. Microbiol.">
        <title>Genomic Resource of Rice Seed Associated Bacteria.</title>
        <authorList>
            <person name="Midha S."/>
            <person name="Bansal K."/>
            <person name="Sharma S."/>
            <person name="Kumar N."/>
            <person name="Patil P.P."/>
            <person name="Chaudhry V."/>
            <person name="Patil P.B."/>
        </authorList>
    </citation>
    <scope>NUCLEOTIDE SEQUENCE [LARGE SCALE GENOMIC DNA]</scope>
    <source>
        <strain evidence="2 3">RSA3</strain>
    </source>
</reference>
<evidence type="ECO:0000313" key="3">
    <source>
        <dbReference type="Proteomes" id="UP000072189"/>
    </source>
</evidence>
<dbReference type="PATRIC" id="fig|2033.7.peg.3785"/>
<dbReference type="InterPro" id="IPR012341">
    <property type="entry name" value="6hp_glycosidase-like_sf"/>
</dbReference>
<comment type="caution">
    <text evidence="2">The sequence shown here is derived from an EMBL/GenBank/DDBJ whole genome shotgun (WGS) entry which is preliminary data.</text>
</comment>
<gene>
    <name evidence="2" type="ORF">RSA3_14705</name>
</gene>
<dbReference type="SUPFAM" id="SSF48208">
    <property type="entry name" value="Six-hairpin glycosidases"/>
    <property type="match status" value="1"/>
</dbReference>
<dbReference type="Gene3D" id="1.50.10.10">
    <property type="match status" value="1"/>
</dbReference>
<accession>A0A147F4P4</accession>
<dbReference type="Pfam" id="PF22422">
    <property type="entry name" value="MGH1-like_GH"/>
    <property type="match status" value="1"/>
</dbReference>
<dbReference type="InterPro" id="IPR008928">
    <property type="entry name" value="6-hairpin_glycosidase_sf"/>
</dbReference>
<sequence>MSHPSLPTFDVREIPFSIRGSWLDLSPVIGLHRQVDDVHLVSHVNGMHAVLRLTPTIDGRRADATTRADAASLSWVVGESVVATAVFESTDVVRIAGAGSEFTLADAVEELTPFTGSYFFRDPLDGAHVFTSYETGRRYRVTSLSGSLVATGAEALGQSVRALAVSGDEWEIAIEQIDAAAPPYRTGEAFGEVRARVAGEFTDYLDAIAGWRTEATPAVARAAYVLWSATVAPAGFVTRESVLMSKHWMDKVWSWDHTFNALALAPGLPDAALDQFFAPFDHQDAAGAMPDSITHSEVLYNYVKPPIHGWAWAKLRTRLARPLTEDEMFAAYSRLSRWSRFWLDYRTAPGHNLPYYQHGNDSGWDNSTTFDHDRVIESPDLAAFLVVQLDVLADLADELGTGEGDAWRVERDRVQAALLRDLRDDEGFFAVGALTGTVSKRSSLLNLLPVLAADRLGSEVADRLAAGIAEHLTTWGPATQLVETPEYEDDGYWRGPIWAPSTMLIEEGLRRGGHLELADTINERFRALCETSGFAENFDARTGAGLRDRAYTWTASVYLVFAHEHALRTGGVDA</sequence>
<proteinExistence type="predicted"/>
<dbReference type="AlphaFoldDB" id="A0A147F4P4"/>
<name>A0A147F4P4_MICTE</name>
<dbReference type="EMBL" id="LDRV01000097">
    <property type="protein sequence ID" value="KTS08854.1"/>
    <property type="molecule type" value="Genomic_DNA"/>
</dbReference>
<dbReference type="RefSeq" id="WP_058614860.1">
    <property type="nucleotide sequence ID" value="NZ_LDRV01000097.1"/>
</dbReference>